<evidence type="ECO:0000256" key="3">
    <source>
        <dbReference type="ARBA" id="ARBA00012438"/>
    </source>
</evidence>
<dbReference type="Proteomes" id="UP000287857">
    <property type="component" value="Unassembled WGS sequence"/>
</dbReference>
<evidence type="ECO:0000256" key="6">
    <source>
        <dbReference type="ARBA" id="ARBA00022692"/>
    </source>
</evidence>
<feature type="coiled-coil region" evidence="11">
    <location>
        <begin position="93"/>
        <end position="120"/>
    </location>
</feature>
<evidence type="ECO:0000256" key="10">
    <source>
        <dbReference type="ARBA" id="ARBA00023136"/>
    </source>
</evidence>
<comment type="catalytic activity">
    <reaction evidence="1">
        <text>ATP + protein L-histidine = ADP + protein N-phospho-L-histidine.</text>
        <dbReference type="EC" id="2.7.13.3"/>
    </reaction>
</comment>
<keyword evidence="4" id="KW-1003">Cell membrane</keyword>
<dbReference type="SUPFAM" id="SSF55874">
    <property type="entry name" value="ATPase domain of HSP90 chaperone/DNA topoisomerase II/histidine kinase"/>
    <property type="match status" value="1"/>
</dbReference>
<dbReference type="Gene3D" id="3.30.565.10">
    <property type="entry name" value="Histidine kinase-like ATPase, C-terminal domain"/>
    <property type="match status" value="1"/>
</dbReference>
<keyword evidence="15" id="KW-1185">Reference proteome</keyword>
<evidence type="ECO:0000256" key="1">
    <source>
        <dbReference type="ARBA" id="ARBA00000085"/>
    </source>
</evidence>
<dbReference type="GO" id="GO:0005886">
    <property type="term" value="C:plasma membrane"/>
    <property type="evidence" value="ECO:0007669"/>
    <property type="project" value="UniProtKB-SubCell"/>
</dbReference>
<evidence type="ECO:0000256" key="11">
    <source>
        <dbReference type="SAM" id="Coils"/>
    </source>
</evidence>
<name>A0A429ZYR0_9ENTE</name>
<evidence type="ECO:0000256" key="12">
    <source>
        <dbReference type="SAM" id="Phobius"/>
    </source>
</evidence>
<evidence type="ECO:0000259" key="13">
    <source>
        <dbReference type="PROSITE" id="PS50109"/>
    </source>
</evidence>
<keyword evidence="11" id="KW-0175">Coiled coil</keyword>
<evidence type="ECO:0000256" key="4">
    <source>
        <dbReference type="ARBA" id="ARBA00022475"/>
    </source>
</evidence>
<dbReference type="GO" id="GO:0016036">
    <property type="term" value="P:cellular response to phosphate starvation"/>
    <property type="evidence" value="ECO:0007669"/>
    <property type="project" value="TreeGrafter"/>
</dbReference>
<dbReference type="GO" id="GO:0004721">
    <property type="term" value="F:phosphoprotein phosphatase activity"/>
    <property type="evidence" value="ECO:0007669"/>
    <property type="project" value="TreeGrafter"/>
</dbReference>
<evidence type="ECO:0000313" key="14">
    <source>
        <dbReference type="EMBL" id="RST99121.1"/>
    </source>
</evidence>
<evidence type="ECO:0000256" key="2">
    <source>
        <dbReference type="ARBA" id="ARBA00004651"/>
    </source>
</evidence>
<protein>
    <recommendedName>
        <fullName evidence="3">histidine kinase</fullName>
        <ecNumber evidence="3">2.7.13.3</ecNumber>
    </recommendedName>
</protein>
<gene>
    <name evidence="14" type="ORF">CBF37_05495</name>
</gene>
<comment type="subcellular location">
    <subcellularLocation>
        <location evidence="2">Cell membrane</location>
        <topology evidence="2">Multi-pass membrane protein</topology>
    </subcellularLocation>
</comment>
<feature type="domain" description="Histidine kinase" evidence="13">
    <location>
        <begin position="127"/>
        <end position="326"/>
    </location>
</feature>
<evidence type="ECO:0000256" key="7">
    <source>
        <dbReference type="ARBA" id="ARBA00022777"/>
    </source>
</evidence>
<keyword evidence="7" id="KW-0418">Kinase</keyword>
<keyword evidence="10 12" id="KW-0472">Membrane</keyword>
<evidence type="ECO:0000256" key="8">
    <source>
        <dbReference type="ARBA" id="ARBA00022989"/>
    </source>
</evidence>
<keyword evidence="9" id="KW-0902">Two-component regulatory system</keyword>
<dbReference type="GO" id="GO:0000155">
    <property type="term" value="F:phosphorelay sensor kinase activity"/>
    <property type="evidence" value="ECO:0007669"/>
    <property type="project" value="TreeGrafter"/>
</dbReference>
<dbReference type="RefSeq" id="WP_240626671.1">
    <property type="nucleotide sequence ID" value="NZ_NGJS01000006.1"/>
</dbReference>
<feature type="transmembrane region" description="Helical" evidence="12">
    <location>
        <begin position="38"/>
        <end position="58"/>
    </location>
</feature>
<feature type="transmembrane region" description="Helical" evidence="12">
    <location>
        <begin position="12"/>
        <end position="32"/>
    </location>
</feature>
<dbReference type="PANTHER" id="PTHR45453:SF2">
    <property type="entry name" value="HISTIDINE KINASE"/>
    <property type="match status" value="1"/>
</dbReference>
<dbReference type="SMART" id="SM00387">
    <property type="entry name" value="HATPase_c"/>
    <property type="match status" value="1"/>
</dbReference>
<dbReference type="InterPro" id="IPR005467">
    <property type="entry name" value="His_kinase_dom"/>
</dbReference>
<evidence type="ECO:0000256" key="9">
    <source>
        <dbReference type="ARBA" id="ARBA00023012"/>
    </source>
</evidence>
<dbReference type="AlphaFoldDB" id="A0A429ZYR0"/>
<organism evidence="14 15">
    <name type="scientific">Vagococcus vulneris</name>
    <dbReference type="NCBI Taxonomy" id="1977869"/>
    <lineage>
        <taxon>Bacteria</taxon>
        <taxon>Bacillati</taxon>
        <taxon>Bacillota</taxon>
        <taxon>Bacilli</taxon>
        <taxon>Lactobacillales</taxon>
        <taxon>Enterococcaceae</taxon>
        <taxon>Vagococcus</taxon>
    </lineage>
</organism>
<sequence>MRFILMYMKEHRALYFNYLLLCLLFFSTFYLYDLSLQPFLDSLLFSCFTLVIWTLYAARRDNRHHRQLQLLLKQEMIDSHSYQQLTEGQTQIIRDYQQLLIKVGKENQQLKNQALEEQQELLDYYAMWSHQIKTPLAALQVLIQTQPDAVPQMKNEVATIDGYLTMMLHYLKMATIEQDLVLKRINIYPVVKQVVRKYAMFFIQKDLSVDLENFTKEVVTDEKWLSFILEQLIFNSIKYTNQGMIRIFMIDDRLVIQDTGIGILAQDLPRIFESGYTGFNGRGNQKATGLGLHMSHEIAKKLSIELDVASQVGVGTKVTLTFNQRERIVE</sequence>
<comment type="caution">
    <text evidence="14">The sequence shown here is derived from an EMBL/GenBank/DDBJ whole genome shotgun (WGS) entry which is preliminary data.</text>
</comment>
<evidence type="ECO:0000256" key="5">
    <source>
        <dbReference type="ARBA" id="ARBA00022679"/>
    </source>
</evidence>
<keyword evidence="8 12" id="KW-1133">Transmembrane helix</keyword>
<reference evidence="14 15" key="1">
    <citation type="submission" date="2017-05" db="EMBL/GenBank/DDBJ databases">
        <title>Vagococcus spp. assemblies.</title>
        <authorList>
            <person name="Gulvik C.A."/>
        </authorList>
    </citation>
    <scope>NUCLEOTIDE SEQUENCE [LARGE SCALE GENOMIC DNA]</scope>
    <source>
        <strain evidence="14 15">SS1995</strain>
    </source>
</reference>
<dbReference type="Pfam" id="PF02518">
    <property type="entry name" value="HATPase_c"/>
    <property type="match status" value="1"/>
</dbReference>
<dbReference type="InterPro" id="IPR050351">
    <property type="entry name" value="BphY/WalK/GraS-like"/>
</dbReference>
<keyword evidence="6 12" id="KW-0812">Transmembrane</keyword>
<dbReference type="PANTHER" id="PTHR45453">
    <property type="entry name" value="PHOSPHATE REGULON SENSOR PROTEIN PHOR"/>
    <property type="match status" value="1"/>
</dbReference>
<dbReference type="PROSITE" id="PS50109">
    <property type="entry name" value="HIS_KIN"/>
    <property type="match status" value="1"/>
</dbReference>
<evidence type="ECO:0000313" key="15">
    <source>
        <dbReference type="Proteomes" id="UP000287857"/>
    </source>
</evidence>
<dbReference type="InterPro" id="IPR003594">
    <property type="entry name" value="HATPase_dom"/>
</dbReference>
<dbReference type="InterPro" id="IPR036890">
    <property type="entry name" value="HATPase_C_sf"/>
</dbReference>
<accession>A0A429ZYR0</accession>
<keyword evidence="5" id="KW-0808">Transferase</keyword>
<proteinExistence type="predicted"/>
<dbReference type="EMBL" id="NGJS01000006">
    <property type="protein sequence ID" value="RST99121.1"/>
    <property type="molecule type" value="Genomic_DNA"/>
</dbReference>
<dbReference type="EC" id="2.7.13.3" evidence="3"/>